<dbReference type="GO" id="GO:0016887">
    <property type="term" value="F:ATP hydrolysis activity"/>
    <property type="evidence" value="ECO:0007669"/>
    <property type="project" value="InterPro"/>
</dbReference>
<keyword evidence="5" id="KW-1278">Translocase</keyword>
<dbReference type="SUPFAM" id="SSF52540">
    <property type="entry name" value="P-loop containing nucleoside triphosphate hydrolases"/>
    <property type="match status" value="1"/>
</dbReference>
<keyword evidence="1" id="KW-0813">Transport</keyword>
<evidence type="ECO:0000313" key="8">
    <source>
        <dbReference type="EMBL" id="BBE32616.1"/>
    </source>
</evidence>
<dbReference type="RefSeq" id="WP_121050674.1">
    <property type="nucleotide sequence ID" value="NZ_AP018711.1"/>
</dbReference>
<dbReference type="Gene3D" id="3.40.50.300">
    <property type="entry name" value="P-loop containing nucleotide triphosphate hydrolases"/>
    <property type="match status" value="1"/>
</dbReference>
<keyword evidence="6" id="KW-0472">Membrane</keyword>
<dbReference type="Pfam" id="PF00005">
    <property type="entry name" value="ABC_tran"/>
    <property type="match status" value="1"/>
</dbReference>
<keyword evidence="11" id="KW-1185">Reference proteome</keyword>
<organism evidence="8 10">
    <name type="scientific">Sphingosinicella microcystinivorans</name>
    <dbReference type="NCBI Taxonomy" id="335406"/>
    <lineage>
        <taxon>Bacteria</taxon>
        <taxon>Pseudomonadati</taxon>
        <taxon>Pseudomonadota</taxon>
        <taxon>Alphaproteobacteria</taxon>
        <taxon>Sphingomonadales</taxon>
        <taxon>Sphingosinicellaceae</taxon>
        <taxon>Sphingosinicella</taxon>
    </lineage>
</organism>
<dbReference type="GO" id="GO:0017004">
    <property type="term" value="P:cytochrome complex assembly"/>
    <property type="evidence" value="ECO:0007669"/>
    <property type="project" value="UniProtKB-KW"/>
</dbReference>
<evidence type="ECO:0000313" key="10">
    <source>
        <dbReference type="Proteomes" id="UP000275727"/>
    </source>
</evidence>
<dbReference type="InterPro" id="IPR005895">
    <property type="entry name" value="ABC_transptr_haem_export_CcmA"/>
</dbReference>
<dbReference type="SMART" id="SM00382">
    <property type="entry name" value="AAA"/>
    <property type="match status" value="1"/>
</dbReference>
<dbReference type="InterPro" id="IPR017871">
    <property type="entry name" value="ABC_transporter-like_CS"/>
</dbReference>
<name>A0AAD1D2F3_SPHMI</name>
<dbReference type="AlphaFoldDB" id="A0AAD1D2F3"/>
<dbReference type="InterPro" id="IPR027417">
    <property type="entry name" value="P-loop_NTPase"/>
</dbReference>
<reference evidence="9 11" key="2">
    <citation type="submission" date="2018-10" db="EMBL/GenBank/DDBJ databases">
        <title>Genomic Encyclopedia of Type Strains, Phase IV (KMG-IV): sequencing the most valuable type-strain genomes for metagenomic binning, comparative biology and taxonomic classification.</title>
        <authorList>
            <person name="Goeker M."/>
        </authorList>
    </citation>
    <scope>NUCLEOTIDE SEQUENCE [LARGE SCALE GENOMIC DNA]</scope>
    <source>
        <strain evidence="9 11">DSM 19791</strain>
    </source>
</reference>
<evidence type="ECO:0000256" key="4">
    <source>
        <dbReference type="ARBA" id="ARBA00022840"/>
    </source>
</evidence>
<evidence type="ECO:0000313" key="11">
    <source>
        <dbReference type="Proteomes" id="UP000276029"/>
    </source>
</evidence>
<dbReference type="EMBL" id="AP018711">
    <property type="protein sequence ID" value="BBE32616.1"/>
    <property type="molecule type" value="Genomic_DNA"/>
</dbReference>
<sequence length="185" mass="18781">MGDTLIRAENLACVRGGRLLFEGLSLTVAAGEALRVTGPNGSGKSSLLRCLAGLLPAAAGRIEHPAKIAWLGHENALKPGRTLAQELGWWARMDGTQALFALGLEALGDVPVRMLSAGQKRRAALARVIASGAALWLLDEPGAGLDAANATALSAAIGAHISAGGGAIVVTHGETDVPGARELSL</sequence>
<keyword evidence="2" id="KW-0547">Nucleotide-binding</keyword>
<dbReference type="PANTHER" id="PTHR43499">
    <property type="entry name" value="ABC TRANSPORTER I FAMILY MEMBER 1"/>
    <property type="match status" value="1"/>
</dbReference>
<evidence type="ECO:0000313" key="9">
    <source>
        <dbReference type="EMBL" id="RKS88861.1"/>
    </source>
</evidence>
<dbReference type="NCBIfam" id="TIGR01189">
    <property type="entry name" value="ccmA"/>
    <property type="match status" value="1"/>
</dbReference>
<dbReference type="GO" id="GO:0005524">
    <property type="term" value="F:ATP binding"/>
    <property type="evidence" value="ECO:0007669"/>
    <property type="project" value="UniProtKB-KW"/>
</dbReference>
<dbReference type="EMBL" id="RBWX01000008">
    <property type="protein sequence ID" value="RKS88861.1"/>
    <property type="molecule type" value="Genomic_DNA"/>
</dbReference>
<evidence type="ECO:0000256" key="5">
    <source>
        <dbReference type="ARBA" id="ARBA00022967"/>
    </source>
</evidence>
<dbReference type="InterPro" id="IPR003439">
    <property type="entry name" value="ABC_transporter-like_ATP-bd"/>
</dbReference>
<dbReference type="KEGG" id="smic:SmB9_02740"/>
<evidence type="ECO:0000256" key="6">
    <source>
        <dbReference type="ARBA" id="ARBA00023136"/>
    </source>
</evidence>
<dbReference type="InterPro" id="IPR003593">
    <property type="entry name" value="AAA+_ATPase"/>
</dbReference>
<feature type="domain" description="ABC transporter" evidence="7">
    <location>
        <begin position="6"/>
        <end position="183"/>
    </location>
</feature>
<reference evidence="8 10" key="1">
    <citation type="submission" date="2018-06" db="EMBL/GenBank/DDBJ databases">
        <title>Complete Genome Sequence of the Microcystin-Degrading Bacterium Sphingosinicella microcystinivorans Strain B-9.</title>
        <authorList>
            <person name="Jin H."/>
            <person name="Nishizawa T."/>
            <person name="Guo Y."/>
            <person name="Nishizawa A."/>
            <person name="Park H."/>
            <person name="Kato H."/>
            <person name="Tsuji K."/>
            <person name="Harada K."/>
        </authorList>
    </citation>
    <scope>NUCLEOTIDE SEQUENCE [LARGE SCALE GENOMIC DNA]</scope>
    <source>
        <strain evidence="8 10">B9</strain>
    </source>
</reference>
<proteinExistence type="predicted"/>
<evidence type="ECO:0000256" key="3">
    <source>
        <dbReference type="ARBA" id="ARBA00022748"/>
    </source>
</evidence>
<dbReference type="PROSITE" id="PS00211">
    <property type="entry name" value="ABC_TRANSPORTER_1"/>
    <property type="match status" value="1"/>
</dbReference>
<dbReference type="PROSITE" id="PS50893">
    <property type="entry name" value="ABC_TRANSPORTER_2"/>
    <property type="match status" value="1"/>
</dbReference>
<keyword evidence="3" id="KW-0201">Cytochrome c-type biogenesis</keyword>
<keyword evidence="4 8" id="KW-0067">ATP-binding</keyword>
<evidence type="ECO:0000259" key="7">
    <source>
        <dbReference type="PROSITE" id="PS50893"/>
    </source>
</evidence>
<dbReference type="Proteomes" id="UP000275727">
    <property type="component" value="Chromosome"/>
</dbReference>
<evidence type="ECO:0000256" key="1">
    <source>
        <dbReference type="ARBA" id="ARBA00022448"/>
    </source>
</evidence>
<dbReference type="GO" id="GO:0022857">
    <property type="term" value="F:transmembrane transporter activity"/>
    <property type="evidence" value="ECO:0007669"/>
    <property type="project" value="InterPro"/>
</dbReference>
<dbReference type="PANTHER" id="PTHR43499:SF1">
    <property type="entry name" value="ABC TRANSPORTER I FAMILY MEMBER 1"/>
    <property type="match status" value="1"/>
</dbReference>
<gene>
    <name evidence="8" type="primary">ccmA</name>
    <name evidence="9" type="ORF">DFR51_2072</name>
    <name evidence="8" type="ORF">SmB9_02740</name>
</gene>
<accession>A0AAD1D2F3</accession>
<dbReference type="Proteomes" id="UP000276029">
    <property type="component" value="Unassembled WGS sequence"/>
</dbReference>
<evidence type="ECO:0000256" key="2">
    <source>
        <dbReference type="ARBA" id="ARBA00022741"/>
    </source>
</evidence>
<protein>
    <submittedName>
        <fullName evidence="8">Cytochrome c biogenesis ATP-binding export protein CcmA</fullName>
    </submittedName>
    <submittedName>
        <fullName evidence="9">Heme exporter protein A</fullName>
    </submittedName>
</protein>